<dbReference type="Proteomes" id="UP000363590">
    <property type="component" value="Chromosome"/>
</dbReference>
<reference evidence="2 3" key="1">
    <citation type="submission" date="2019-10" db="EMBL/GenBank/DDBJ databases">
        <authorList>
            <person name="Wang R."/>
        </authorList>
    </citation>
    <scope>NUCLEOTIDE SEQUENCE [LARGE SCALE GENOMIC DNA]</scope>
    <source>
        <strain evidence="2 3">ATCC 19377</strain>
    </source>
</reference>
<feature type="chain" id="PRO_5024358104" description="Outer membrane protein beta-barrel domain-containing protein" evidence="1">
    <location>
        <begin position="26"/>
        <end position="287"/>
    </location>
</feature>
<dbReference type="KEGG" id="atx:GCD22_00981"/>
<feature type="signal peptide" evidence="1">
    <location>
        <begin position="1"/>
        <end position="25"/>
    </location>
</feature>
<gene>
    <name evidence="2" type="ORF">GCD22_00981</name>
</gene>
<accession>A0A5P9XPX3</accession>
<name>A0A5P9XPX3_ACITH</name>
<protein>
    <recommendedName>
        <fullName evidence="4">Outer membrane protein beta-barrel domain-containing protein</fullName>
    </recommendedName>
</protein>
<evidence type="ECO:0000256" key="1">
    <source>
        <dbReference type="SAM" id="SignalP"/>
    </source>
</evidence>
<dbReference type="EMBL" id="CP045571">
    <property type="protein sequence ID" value="QFX95413.1"/>
    <property type="molecule type" value="Genomic_DNA"/>
</dbReference>
<evidence type="ECO:0000313" key="3">
    <source>
        <dbReference type="Proteomes" id="UP000363590"/>
    </source>
</evidence>
<dbReference type="GeneID" id="60695372"/>
<dbReference type="RefSeq" id="WP_051690610.1">
    <property type="nucleotide sequence ID" value="NZ_CP045571.1"/>
</dbReference>
<proteinExistence type="predicted"/>
<keyword evidence="1" id="KW-0732">Signal</keyword>
<dbReference type="AlphaFoldDB" id="A0A5P9XPX3"/>
<evidence type="ECO:0008006" key="4">
    <source>
        <dbReference type="Google" id="ProtNLM"/>
    </source>
</evidence>
<organism evidence="2 3">
    <name type="scientific">Acidithiobacillus thiooxidans ATCC 19377</name>
    <dbReference type="NCBI Taxonomy" id="637390"/>
    <lineage>
        <taxon>Bacteria</taxon>
        <taxon>Pseudomonadati</taxon>
        <taxon>Pseudomonadota</taxon>
        <taxon>Acidithiobacillia</taxon>
        <taxon>Acidithiobacillales</taxon>
        <taxon>Acidithiobacillaceae</taxon>
        <taxon>Acidithiobacillus</taxon>
    </lineage>
</organism>
<sequence>MKKKVFTATLLATAGAVFCASQALAGDVYQSPQNPIVAANNEVGLAAVGTLMNYQEHITPGPSDIESGWMPGFSVKYSLMGDYFKSMPSNLYFAVNYQFNSGNISYQGALQDGQPYDGTDSATTNRVLARLGKGFTLNSTMMLTPYIAGGYQDWNRQLLGPHGYTEDYHSSLVGAGLMFQYAITPRLVSGVNIEGLAMIGGGIKVHESPIMEELLGTTANFGTSGQEKISADIDYRVYQNWHLYGGLSYTHFNYTGGDIVGGLINASSEPLSSTNLFNMEAGLAYQF</sequence>
<evidence type="ECO:0000313" key="2">
    <source>
        <dbReference type="EMBL" id="QFX95413.1"/>
    </source>
</evidence>